<dbReference type="Pfam" id="PF00704">
    <property type="entry name" value="Glyco_hydro_18"/>
    <property type="match status" value="1"/>
</dbReference>
<dbReference type="AlphaFoldDB" id="A0A8S0XQ46"/>
<feature type="compositionally biased region" description="Low complexity" evidence="9">
    <location>
        <begin position="35"/>
        <end position="61"/>
    </location>
</feature>
<evidence type="ECO:0000256" key="3">
    <source>
        <dbReference type="ARBA" id="ARBA00023024"/>
    </source>
</evidence>
<dbReference type="GO" id="GO:0005576">
    <property type="term" value="C:extracellular region"/>
    <property type="evidence" value="ECO:0007669"/>
    <property type="project" value="TreeGrafter"/>
</dbReference>
<keyword evidence="10" id="KW-0732">Signal</keyword>
<comment type="catalytic activity">
    <reaction evidence="1">
        <text>Random endo-hydrolysis of N-acetyl-beta-D-glucosaminide (1-&gt;4)-beta-linkages in chitin and chitodextrins.</text>
        <dbReference type="EC" id="3.2.1.14"/>
    </reaction>
</comment>
<keyword evidence="13" id="KW-1185">Reference proteome</keyword>
<keyword evidence="6" id="KW-0624">Polysaccharide degradation</keyword>
<dbReference type="EMBL" id="CACVBS010000068">
    <property type="protein sequence ID" value="CAA7268343.1"/>
    <property type="molecule type" value="Genomic_DNA"/>
</dbReference>
<reference evidence="12 13" key="1">
    <citation type="submission" date="2020-01" db="EMBL/GenBank/DDBJ databases">
        <authorList>
            <person name="Gupta K D."/>
        </authorList>
    </citation>
    <scope>NUCLEOTIDE SEQUENCE [LARGE SCALE GENOMIC DNA]</scope>
</reference>
<dbReference type="SMART" id="SM00636">
    <property type="entry name" value="Glyco_18"/>
    <property type="match status" value="1"/>
</dbReference>
<dbReference type="SUPFAM" id="SSF51445">
    <property type="entry name" value="(Trans)glycosidases"/>
    <property type="match status" value="1"/>
</dbReference>
<dbReference type="PANTHER" id="PTHR11177:SF317">
    <property type="entry name" value="CHITINASE 12-RELATED"/>
    <property type="match status" value="1"/>
</dbReference>
<dbReference type="InterPro" id="IPR001579">
    <property type="entry name" value="Glyco_hydro_18_chit_AS"/>
</dbReference>
<evidence type="ECO:0000259" key="11">
    <source>
        <dbReference type="PROSITE" id="PS51910"/>
    </source>
</evidence>
<keyword evidence="2 7" id="KW-0378">Hydrolase</keyword>
<dbReference type="GO" id="GO:0006032">
    <property type="term" value="P:chitin catabolic process"/>
    <property type="evidence" value="ECO:0007669"/>
    <property type="project" value="UniProtKB-KW"/>
</dbReference>
<feature type="region of interest" description="Disordered" evidence="9">
    <location>
        <begin position="24"/>
        <end position="61"/>
    </location>
</feature>
<evidence type="ECO:0000256" key="2">
    <source>
        <dbReference type="ARBA" id="ARBA00022801"/>
    </source>
</evidence>
<proteinExistence type="inferred from homology"/>
<keyword evidence="3" id="KW-0146">Chitin degradation</keyword>
<evidence type="ECO:0000256" key="9">
    <source>
        <dbReference type="SAM" id="MobiDB-lite"/>
    </source>
</evidence>
<dbReference type="GO" id="GO:0000272">
    <property type="term" value="P:polysaccharide catabolic process"/>
    <property type="evidence" value="ECO:0007669"/>
    <property type="project" value="UniProtKB-KW"/>
</dbReference>
<name>A0A8S0XQ46_CYCAE</name>
<keyword evidence="4" id="KW-0119">Carbohydrate metabolism</keyword>
<comment type="caution">
    <text evidence="12">The sequence shown here is derived from an EMBL/GenBank/DDBJ whole genome shotgun (WGS) entry which is preliminary data.</text>
</comment>
<evidence type="ECO:0000256" key="6">
    <source>
        <dbReference type="ARBA" id="ARBA00023326"/>
    </source>
</evidence>
<organism evidence="12 13">
    <name type="scientific">Cyclocybe aegerita</name>
    <name type="common">Black poplar mushroom</name>
    <name type="synonym">Agrocybe aegerita</name>
    <dbReference type="NCBI Taxonomy" id="1973307"/>
    <lineage>
        <taxon>Eukaryota</taxon>
        <taxon>Fungi</taxon>
        <taxon>Dikarya</taxon>
        <taxon>Basidiomycota</taxon>
        <taxon>Agaricomycotina</taxon>
        <taxon>Agaricomycetes</taxon>
        <taxon>Agaricomycetidae</taxon>
        <taxon>Agaricales</taxon>
        <taxon>Agaricineae</taxon>
        <taxon>Bolbitiaceae</taxon>
        <taxon>Cyclocybe</taxon>
    </lineage>
</organism>
<dbReference type="GO" id="GO:0008843">
    <property type="term" value="F:endochitinase activity"/>
    <property type="evidence" value="ECO:0007669"/>
    <property type="project" value="UniProtKB-EC"/>
</dbReference>
<feature type="chain" id="PRO_5035807592" description="GH18 domain-containing protein" evidence="10">
    <location>
        <begin position="19"/>
        <end position="397"/>
    </location>
</feature>
<dbReference type="Gene3D" id="3.20.20.80">
    <property type="entry name" value="Glycosidases"/>
    <property type="match status" value="1"/>
</dbReference>
<evidence type="ECO:0000313" key="13">
    <source>
        <dbReference type="Proteomes" id="UP000467700"/>
    </source>
</evidence>
<dbReference type="GO" id="GO:0008061">
    <property type="term" value="F:chitin binding"/>
    <property type="evidence" value="ECO:0007669"/>
    <property type="project" value="InterPro"/>
</dbReference>
<evidence type="ECO:0000256" key="7">
    <source>
        <dbReference type="RuleBase" id="RU000489"/>
    </source>
</evidence>
<dbReference type="OrthoDB" id="73875at2759"/>
<protein>
    <recommendedName>
        <fullName evidence="11">GH18 domain-containing protein</fullName>
    </recommendedName>
</protein>
<comment type="similarity">
    <text evidence="8">Belongs to the glycosyl hydrolase 18 family.</text>
</comment>
<dbReference type="InterPro" id="IPR011583">
    <property type="entry name" value="Chitinase_II/V-like_cat"/>
</dbReference>
<dbReference type="PANTHER" id="PTHR11177">
    <property type="entry name" value="CHITINASE"/>
    <property type="match status" value="1"/>
</dbReference>
<feature type="domain" description="GH18" evidence="11">
    <location>
        <begin position="67"/>
        <end position="397"/>
    </location>
</feature>
<sequence length="397" mass="42665">MLSRQLLAALLFSLGVLAAPAPGHQCPAPTAQSDPTTAQTNSPSTTSSSASASSPSATSGSLESDELVRAAWYTPWKANTLPLEKVSWSKYNVMTFAFALTTNEPSVLELDAQSKQLLPEFVEQAKANGVKALLSIGGYTGSKYFSTAVGTPQNRTAFLKAIVDIATQYELDGIDFDWEFPYKPLLSCNVISKDDTANFLEFLRELKKDERGANLTLTAAVPIKPFLGIDGNPLSNVSAFAEVFDYIAIMAYDVWGPWSTDTGVGLVGPNAPQEDQCSPSPKGSAQSALDDWTEAGFPEDRIVLGVPSYGRAYSVTPSEAQKLSFATGKLTEYPEFVSIPLGQGKNLGPPPMIPAVSRYRAGMVFTTSEDSSALDILIVMARQHREWPMHSTSAAKQ</sequence>
<keyword evidence="5 7" id="KW-0326">Glycosidase</keyword>
<dbReference type="InterPro" id="IPR050314">
    <property type="entry name" value="Glycosyl_Hydrlase_18"/>
</dbReference>
<dbReference type="PROSITE" id="PS01095">
    <property type="entry name" value="GH18_1"/>
    <property type="match status" value="1"/>
</dbReference>
<evidence type="ECO:0000256" key="1">
    <source>
        <dbReference type="ARBA" id="ARBA00000822"/>
    </source>
</evidence>
<feature type="signal peptide" evidence="10">
    <location>
        <begin position="1"/>
        <end position="18"/>
    </location>
</feature>
<gene>
    <name evidence="12" type="ORF">AAE3_LOCUS10592</name>
</gene>
<dbReference type="Proteomes" id="UP000467700">
    <property type="component" value="Unassembled WGS sequence"/>
</dbReference>
<evidence type="ECO:0000256" key="4">
    <source>
        <dbReference type="ARBA" id="ARBA00023277"/>
    </source>
</evidence>
<accession>A0A8S0XQ46</accession>
<evidence type="ECO:0000256" key="8">
    <source>
        <dbReference type="RuleBase" id="RU004453"/>
    </source>
</evidence>
<evidence type="ECO:0000313" key="12">
    <source>
        <dbReference type="EMBL" id="CAA7268343.1"/>
    </source>
</evidence>
<evidence type="ECO:0000256" key="10">
    <source>
        <dbReference type="SAM" id="SignalP"/>
    </source>
</evidence>
<dbReference type="PROSITE" id="PS51910">
    <property type="entry name" value="GH18_2"/>
    <property type="match status" value="1"/>
</dbReference>
<evidence type="ECO:0000256" key="5">
    <source>
        <dbReference type="ARBA" id="ARBA00023295"/>
    </source>
</evidence>
<dbReference type="InterPro" id="IPR001223">
    <property type="entry name" value="Glyco_hydro18_cat"/>
</dbReference>
<dbReference type="InterPro" id="IPR017853">
    <property type="entry name" value="GH"/>
</dbReference>